<feature type="compositionally biased region" description="Polar residues" evidence="2">
    <location>
        <begin position="32"/>
        <end position="41"/>
    </location>
</feature>
<feature type="coiled-coil region" evidence="1">
    <location>
        <begin position="74"/>
        <end position="143"/>
    </location>
</feature>
<keyword evidence="1" id="KW-0175">Coiled coil</keyword>
<comment type="caution">
    <text evidence="4">The sequence shown here is derived from an EMBL/GenBank/DDBJ whole genome shotgun (WGS) entry which is preliminary data.</text>
</comment>
<dbReference type="PANTHER" id="PTHR47383">
    <property type="entry name" value="OS03G0659800 PROTEIN"/>
    <property type="match status" value="1"/>
</dbReference>
<dbReference type="PANTHER" id="PTHR47383:SF3">
    <property type="entry name" value="WAT1-RELATED PROTEIN"/>
    <property type="match status" value="1"/>
</dbReference>
<feature type="compositionally biased region" description="Basic and acidic residues" evidence="2">
    <location>
        <begin position="1"/>
        <end position="12"/>
    </location>
</feature>
<dbReference type="InterPro" id="IPR027417">
    <property type="entry name" value="P-loop_NTPase"/>
</dbReference>
<sequence>MSKEHSPPERKKEERRKRRKRRREGGRMAAESGNTTSTSNFDLPDEVVQVLPLDPFEQLDVARKITSIALSTRVNDLESESSALRAEIAEKDHLISLLQSQVESLDASLSEFADNLVRLDQEKETLLKENASLSNTVKKLNRDVSKLGVFRRTLMQSLQEDEDNNTSGGDPDIVAKILSQSSSTSTPQFGDDDSSLPPSKSSSAQAYISDAGNSFSEDHESDAIRPRVPYNLLLASQTTTPRFTPPGSPPSLSASVSPTRTSKPVSPRRHSISFSTSRGIYDDRSSVFSSVPSSHGSVSTSDIGTGSQSGRTRVDGKEFFRQVRSRLSYEQFGAFLANVKELNSHKQTKEETLQKADEIFGPENKDLYAIFEGLISRTVH</sequence>
<feature type="compositionally biased region" description="Polar residues" evidence="2">
    <location>
        <begin position="250"/>
        <end position="264"/>
    </location>
</feature>
<evidence type="ECO:0000259" key="3">
    <source>
        <dbReference type="Pfam" id="PF25972"/>
    </source>
</evidence>
<feature type="compositionally biased region" description="Polar residues" evidence="2">
    <location>
        <begin position="302"/>
        <end position="311"/>
    </location>
</feature>
<feature type="region of interest" description="Disordered" evidence="2">
    <location>
        <begin position="180"/>
        <end position="204"/>
    </location>
</feature>
<gene>
    <name evidence="4" type="ORF">RIF29_08115</name>
</gene>
<keyword evidence="5" id="KW-1185">Reference proteome</keyword>
<feature type="compositionally biased region" description="Low complexity" evidence="2">
    <location>
        <begin position="291"/>
        <end position="301"/>
    </location>
</feature>
<dbReference type="Proteomes" id="UP001372338">
    <property type="component" value="Unassembled WGS sequence"/>
</dbReference>
<proteinExistence type="predicted"/>
<feature type="region of interest" description="Disordered" evidence="2">
    <location>
        <begin position="1"/>
        <end position="43"/>
    </location>
</feature>
<accession>A0AAN9PCE4</accession>
<evidence type="ECO:0000313" key="4">
    <source>
        <dbReference type="EMBL" id="KAK7292337.1"/>
    </source>
</evidence>
<organism evidence="4 5">
    <name type="scientific">Crotalaria pallida</name>
    <name type="common">Smooth rattlebox</name>
    <name type="synonym">Crotalaria striata</name>
    <dbReference type="NCBI Taxonomy" id="3830"/>
    <lineage>
        <taxon>Eukaryota</taxon>
        <taxon>Viridiplantae</taxon>
        <taxon>Streptophyta</taxon>
        <taxon>Embryophyta</taxon>
        <taxon>Tracheophyta</taxon>
        <taxon>Spermatophyta</taxon>
        <taxon>Magnoliopsida</taxon>
        <taxon>eudicotyledons</taxon>
        <taxon>Gunneridae</taxon>
        <taxon>Pentapetalae</taxon>
        <taxon>rosids</taxon>
        <taxon>fabids</taxon>
        <taxon>Fabales</taxon>
        <taxon>Fabaceae</taxon>
        <taxon>Papilionoideae</taxon>
        <taxon>50 kb inversion clade</taxon>
        <taxon>genistoids sensu lato</taxon>
        <taxon>core genistoids</taxon>
        <taxon>Crotalarieae</taxon>
        <taxon>Crotalaria</taxon>
    </lineage>
</organism>
<protein>
    <recommendedName>
        <fullName evidence="3">At4g15545-like C-terminal domain-containing protein</fullName>
    </recommendedName>
</protein>
<dbReference type="EMBL" id="JAYWIO010000001">
    <property type="protein sequence ID" value="KAK7292337.1"/>
    <property type="molecule type" value="Genomic_DNA"/>
</dbReference>
<dbReference type="AlphaFoldDB" id="A0AAN9PCE4"/>
<reference evidence="4 5" key="1">
    <citation type="submission" date="2024-01" db="EMBL/GenBank/DDBJ databases">
        <title>The genomes of 5 underutilized Papilionoideae crops provide insights into root nodulation and disease resistanc.</title>
        <authorList>
            <person name="Yuan L."/>
        </authorList>
    </citation>
    <scope>NUCLEOTIDE SEQUENCE [LARGE SCALE GENOMIC DNA]</scope>
    <source>
        <strain evidence="4">ZHUSHIDOU_FW_LH</strain>
        <tissue evidence="4">Leaf</tissue>
    </source>
</reference>
<feature type="region of interest" description="Disordered" evidence="2">
    <location>
        <begin position="291"/>
        <end position="312"/>
    </location>
</feature>
<feature type="compositionally biased region" description="Basic residues" evidence="2">
    <location>
        <begin position="13"/>
        <end position="24"/>
    </location>
</feature>
<dbReference type="Gene3D" id="3.40.50.300">
    <property type="entry name" value="P-loop containing nucleotide triphosphate hydrolases"/>
    <property type="match status" value="1"/>
</dbReference>
<feature type="domain" description="At4g15545-like C-terminal" evidence="3">
    <location>
        <begin position="313"/>
        <end position="377"/>
    </location>
</feature>
<name>A0AAN9PCE4_CROPI</name>
<evidence type="ECO:0000313" key="5">
    <source>
        <dbReference type="Proteomes" id="UP001372338"/>
    </source>
</evidence>
<dbReference type="InterPro" id="IPR058936">
    <property type="entry name" value="At4g15545-like"/>
</dbReference>
<dbReference type="InterPro" id="IPR058935">
    <property type="entry name" value="At4g15545-like_C"/>
</dbReference>
<feature type="region of interest" description="Disordered" evidence="2">
    <location>
        <begin position="238"/>
        <end position="271"/>
    </location>
</feature>
<evidence type="ECO:0000256" key="2">
    <source>
        <dbReference type="SAM" id="MobiDB-lite"/>
    </source>
</evidence>
<evidence type="ECO:0000256" key="1">
    <source>
        <dbReference type="SAM" id="Coils"/>
    </source>
</evidence>
<dbReference type="Pfam" id="PF25972">
    <property type="entry name" value="At4g15545_C"/>
    <property type="match status" value="1"/>
</dbReference>